<proteinExistence type="predicted"/>
<keyword evidence="7" id="KW-1185">Reference proteome</keyword>
<feature type="domain" description="AP2/ERF" evidence="5">
    <location>
        <begin position="44"/>
        <end position="100"/>
    </location>
</feature>
<evidence type="ECO:0000259" key="5">
    <source>
        <dbReference type="PROSITE" id="PS51032"/>
    </source>
</evidence>
<evidence type="ECO:0000256" key="2">
    <source>
        <dbReference type="ARBA" id="ARBA00023125"/>
    </source>
</evidence>
<dbReference type="Gene3D" id="3.90.75.20">
    <property type="match status" value="1"/>
</dbReference>
<dbReference type="SUPFAM" id="SSF54171">
    <property type="entry name" value="DNA-binding domain"/>
    <property type="match status" value="1"/>
</dbReference>
<accession>A0A345GTY9</accession>
<dbReference type="GeneID" id="65067718"/>
<evidence type="ECO:0000313" key="7">
    <source>
        <dbReference type="Proteomes" id="UP000259464"/>
    </source>
</evidence>
<dbReference type="GO" id="GO:0003677">
    <property type="term" value="F:DNA binding"/>
    <property type="evidence" value="ECO:0007669"/>
    <property type="project" value="UniProtKB-KW"/>
</dbReference>
<name>A0A345GTY9_9CAUD</name>
<dbReference type="EMBL" id="MH638294">
    <property type="protein sequence ID" value="AXG67753.1"/>
    <property type="molecule type" value="Genomic_DNA"/>
</dbReference>
<dbReference type="Gene3D" id="3.30.730.10">
    <property type="entry name" value="AP2/ERF domain"/>
    <property type="match status" value="1"/>
</dbReference>
<dbReference type="GO" id="GO:0003700">
    <property type="term" value="F:DNA-binding transcription factor activity"/>
    <property type="evidence" value="ECO:0007669"/>
    <property type="project" value="InterPro"/>
</dbReference>
<evidence type="ECO:0000256" key="1">
    <source>
        <dbReference type="ARBA" id="ARBA00023015"/>
    </source>
</evidence>
<protein>
    <recommendedName>
        <fullName evidence="5">AP2/ERF domain-containing protein</fullName>
    </recommendedName>
</protein>
<dbReference type="InterPro" id="IPR044925">
    <property type="entry name" value="His-Me_finger_sf"/>
</dbReference>
<dbReference type="PROSITE" id="PS51032">
    <property type="entry name" value="AP2_ERF"/>
    <property type="match status" value="1"/>
</dbReference>
<organism evidence="6 7">
    <name type="scientific">Ralstonia phage GP4</name>
    <dbReference type="NCBI Taxonomy" id="2282904"/>
    <lineage>
        <taxon>Viruses</taxon>
        <taxon>Duplodnaviria</taxon>
        <taxon>Heunggongvirae</taxon>
        <taxon>Uroviricota</taxon>
        <taxon>Caudoviricetes</taxon>
        <taxon>Gervaisevirus</taxon>
        <taxon>Gervaisevirus GP4</taxon>
    </lineage>
</organism>
<evidence type="ECO:0000256" key="3">
    <source>
        <dbReference type="ARBA" id="ARBA00023163"/>
    </source>
</evidence>
<dbReference type="InterPro" id="IPR036955">
    <property type="entry name" value="AP2/ERF_dom_sf"/>
</dbReference>
<dbReference type="KEGG" id="vg:65067718"/>
<dbReference type="Pfam" id="PF13392">
    <property type="entry name" value="HNH_3"/>
    <property type="match status" value="1"/>
</dbReference>
<dbReference type="Proteomes" id="UP000259464">
    <property type="component" value="Segment"/>
</dbReference>
<evidence type="ECO:0000313" key="6">
    <source>
        <dbReference type="EMBL" id="AXG67753.1"/>
    </source>
</evidence>
<evidence type="ECO:0000256" key="4">
    <source>
        <dbReference type="SAM" id="MobiDB-lite"/>
    </source>
</evidence>
<dbReference type="InterPro" id="IPR016177">
    <property type="entry name" value="DNA-bd_dom_sf"/>
</dbReference>
<dbReference type="RefSeq" id="YP_010078790.1">
    <property type="nucleotide sequence ID" value="NC_054964.1"/>
</dbReference>
<keyword evidence="3" id="KW-0804">Transcription</keyword>
<dbReference type="InterPro" id="IPR003615">
    <property type="entry name" value="HNH_nuc"/>
</dbReference>
<dbReference type="InterPro" id="IPR001471">
    <property type="entry name" value="AP2/ERF_dom"/>
</dbReference>
<sequence>MMGEWPEHTIDHKNRDGGDNRWDNLRNATYSQNLANRRSHNRTGLKGVDVERRTGRFTAKIQVNGTKIHLGTFDTAQQAHNAYVAAANDNFGEFACAGQV</sequence>
<keyword evidence="1" id="KW-0805">Transcription regulation</keyword>
<keyword evidence="2" id="KW-0238">DNA-binding</keyword>
<dbReference type="SUPFAM" id="SSF54060">
    <property type="entry name" value="His-Me finger endonucleases"/>
    <property type="match status" value="1"/>
</dbReference>
<reference evidence="6 7" key="1">
    <citation type="submission" date="2018-07" db="EMBL/GenBank/DDBJ databases">
        <title>Complete sequence of phage GP4.</title>
        <authorList>
            <person name="Wang R."/>
            <person name="Tong Y."/>
            <person name="Liu H."/>
        </authorList>
    </citation>
    <scope>NUCLEOTIDE SEQUENCE [LARGE SCALE GENOMIC DNA]</scope>
</reference>
<feature type="region of interest" description="Disordered" evidence="4">
    <location>
        <begin position="1"/>
        <end position="22"/>
    </location>
</feature>